<dbReference type="InterPro" id="IPR010496">
    <property type="entry name" value="AL/BT2_dom"/>
</dbReference>
<proteinExistence type="predicted"/>
<reference evidence="4" key="2">
    <citation type="journal article" date="2024" name="Antonie Van Leeuwenhoek">
        <title>Roseihalotalea indica gen. nov., sp. nov., a halophilic Bacteroidetes from mesopelagic Southwest Indian Ocean with higher carbohydrate metabolic potential.</title>
        <authorList>
            <person name="Chen B."/>
            <person name="Zhang M."/>
            <person name="Lin D."/>
            <person name="Ye J."/>
            <person name="Tang K."/>
        </authorList>
    </citation>
    <scope>NUCLEOTIDE SEQUENCE</scope>
    <source>
        <strain evidence="4">TK19036</strain>
    </source>
</reference>
<dbReference type="Gene3D" id="2.60.120.560">
    <property type="entry name" value="Exo-inulinase, domain 1"/>
    <property type="match status" value="1"/>
</dbReference>
<accession>A0AA49GS04</accession>
<dbReference type="GO" id="GO:0016787">
    <property type="term" value="F:hydrolase activity"/>
    <property type="evidence" value="ECO:0007669"/>
    <property type="project" value="InterPro"/>
</dbReference>
<reference evidence="4" key="1">
    <citation type="journal article" date="2023" name="Comput. Struct. Biotechnol. J.">
        <title>Discovery of a novel marine Bacteroidetes with a rich repertoire of carbohydrate-active enzymes.</title>
        <authorList>
            <person name="Chen B."/>
            <person name="Liu G."/>
            <person name="Chen Q."/>
            <person name="Wang H."/>
            <person name="Liu L."/>
            <person name="Tang K."/>
        </authorList>
    </citation>
    <scope>NUCLEOTIDE SEQUENCE</scope>
    <source>
        <strain evidence="4">TK19036</strain>
    </source>
</reference>
<feature type="domain" description="PA14" evidence="3">
    <location>
        <begin position="269"/>
        <end position="407"/>
    </location>
</feature>
<dbReference type="Pfam" id="PF06439">
    <property type="entry name" value="3keto-disac_hyd"/>
    <property type="match status" value="1"/>
</dbReference>
<dbReference type="AlphaFoldDB" id="A0AA49GS04"/>
<organism evidence="4">
    <name type="scientific">Roseihalotalea indica</name>
    <dbReference type="NCBI Taxonomy" id="2867963"/>
    <lineage>
        <taxon>Bacteria</taxon>
        <taxon>Pseudomonadati</taxon>
        <taxon>Bacteroidota</taxon>
        <taxon>Cytophagia</taxon>
        <taxon>Cytophagales</taxon>
        <taxon>Catalimonadaceae</taxon>
        <taxon>Roseihalotalea</taxon>
    </lineage>
</organism>
<keyword evidence="2" id="KW-0732">Signal</keyword>
<dbReference type="PROSITE" id="PS51820">
    <property type="entry name" value="PA14"/>
    <property type="match status" value="1"/>
</dbReference>
<dbReference type="InterPro" id="IPR037524">
    <property type="entry name" value="PA14/GLEYA"/>
</dbReference>
<gene>
    <name evidence="4" type="ORF">K4G66_00880</name>
</gene>
<evidence type="ECO:0000259" key="3">
    <source>
        <dbReference type="PROSITE" id="PS51820"/>
    </source>
</evidence>
<feature type="signal peptide" evidence="2">
    <location>
        <begin position="1"/>
        <end position="19"/>
    </location>
</feature>
<evidence type="ECO:0000256" key="2">
    <source>
        <dbReference type="SAM" id="SignalP"/>
    </source>
</evidence>
<protein>
    <submittedName>
        <fullName evidence="4">DUF1080 domain-containing protein</fullName>
    </submittedName>
</protein>
<feature type="region of interest" description="Disordered" evidence="1">
    <location>
        <begin position="58"/>
        <end position="83"/>
    </location>
</feature>
<dbReference type="Gene3D" id="2.60.120.380">
    <property type="match status" value="1"/>
</dbReference>
<feature type="chain" id="PRO_5041451363" evidence="2">
    <location>
        <begin position="20"/>
        <end position="637"/>
    </location>
</feature>
<dbReference type="EMBL" id="CP120682">
    <property type="protein sequence ID" value="WKN37261.1"/>
    <property type="molecule type" value="Genomic_DNA"/>
</dbReference>
<sequence length="637" mass="71120">MKKTYLIATLMLLSLYLFGQDAPLEPLPLTDLSNFESQAGNWMIVGEVTIDPTVDIHHQEVAPEESSRKKKKKKKSSDEAAASGPVTYEAGTGILLNMNDDSKKDNLLTSFEHGDMIMELEVMMPRGSNSGIYLQGRYEIQLLDSWGVKHPKYGDIGGIYRNWETQKEKIYMGKAPLTNAAKAPGLWQTMKIAFRAPRFDADGNKTENARFVYVDLNGERIHENVEVPLPTGGPVENNEVARGPLMIQGDHGPVAFRNIRYHLMEESDVTLTDLHYKVYETATSNLDSLQNATPATEGSLDQFTVALPSVLDNFTVVYEGTFEAPEAGEYQFRFNYMGRVLLSVDGQEKIDVADYDRYRAEDYITLSLPAGKTPFRLAYYKETPPWPVRLGIFSADSYPKALHQISSYPPESPETGPIYVDVQDEPRLLRAFLDFEGKRDQRLTHTIGVGGPAGVHYVYNLITGSPVCAWRGEFLNATPMWNQRGDGSFRPRGAVQYLFAGPSLAQLSSADAAFPAELNEKGDWKGQGYRIDEATGQPVFIYQLNGQTVEDHVMPNAEGNLLTRTLTFTEGNPDGKTYLKLAEGDNIETMPDGSYVVDQQYYVRVPAGELVTVRTSGQQQELVTPLQTSSFEYSIIW</sequence>
<dbReference type="InterPro" id="IPR011658">
    <property type="entry name" value="PA14_dom"/>
</dbReference>
<evidence type="ECO:0000256" key="1">
    <source>
        <dbReference type="SAM" id="MobiDB-lite"/>
    </source>
</evidence>
<dbReference type="Pfam" id="PF07691">
    <property type="entry name" value="PA14"/>
    <property type="match status" value="1"/>
</dbReference>
<name>A0AA49GS04_9BACT</name>
<feature type="compositionally biased region" description="Basic and acidic residues" evidence="1">
    <location>
        <begin position="58"/>
        <end position="67"/>
    </location>
</feature>
<evidence type="ECO:0000313" key="4">
    <source>
        <dbReference type="EMBL" id="WKN37261.1"/>
    </source>
</evidence>